<evidence type="ECO:0000256" key="7">
    <source>
        <dbReference type="ARBA" id="ARBA00048539"/>
    </source>
</evidence>
<evidence type="ECO:0000256" key="2">
    <source>
        <dbReference type="ARBA" id="ARBA00022490"/>
    </source>
</evidence>
<dbReference type="EC" id="6.3.4.19" evidence="8"/>
<dbReference type="InterPro" id="IPR012796">
    <property type="entry name" value="Lysidine-tRNA-synth_C"/>
</dbReference>
<evidence type="ECO:0000256" key="5">
    <source>
        <dbReference type="ARBA" id="ARBA00022741"/>
    </source>
</evidence>
<dbReference type="Pfam" id="PF01171">
    <property type="entry name" value="ATP_bind_3"/>
    <property type="match status" value="1"/>
</dbReference>
<dbReference type="InterPro" id="IPR012094">
    <property type="entry name" value="tRNA_Ile_lys_synt"/>
</dbReference>
<dbReference type="eggNOG" id="COG0037">
    <property type="taxonomic scope" value="Bacteria"/>
</dbReference>
<dbReference type="NCBIfam" id="TIGR02433">
    <property type="entry name" value="lysidine_TilS_C"/>
    <property type="match status" value="1"/>
</dbReference>
<keyword evidence="3 8" id="KW-0436">Ligase</keyword>
<dbReference type="Pfam" id="PF11734">
    <property type="entry name" value="TilS_C"/>
    <property type="match status" value="1"/>
</dbReference>
<evidence type="ECO:0000256" key="9">
    <source>
        <dbReference type="SAM" id="Phobius"/>
    </source>
</evidence>
<comment type="domain">
    <text evidence="8">The N-terminal region contains the highly conserved SGGXDS motif, predicted to be a P-loop motif involved in ATP binding.</text>
</comment>
<dbReference type="OrthoDB" id="9807403at2"/>
<dbReference type="NCBIfam" id="TIGR02432">
    <property type="entry name" value="lysidine_TilS_N"/>
    <property type="match status" value="1"/>
</dbReference>
<comment type="subcellular location">
    <subcellularLocation>
        <location evidence="1 8">Cytoplasm</location>
    </subcellularLocation>
</comment>
<feature type="domain" description="Lysidine-tRNA(Ile) synthetase C-terminal" evidence="10">
    <location>
        <begin position="363"/>
        <end position="435"/>
    </location>
</feature>
<keyword evidence="2 8" id="KW-0963">Cytoplasm</keyword>
<accession>A0A074L511</accession>
<dbReference type="SMART" id="SM00977">
    <property type="entry name" value="TilS_C"/>
    <property type="match status" value="1"/>
</dbReference>
<organism evidence="11 12">
    <name type="scientific">Anditalea andensis</name>
    <dbReference type="NCBI Taxonomy" id="1048983"/>
    <lineage>
        <taxon>Bacteria</taxon>
        <taxon>Pseudomonadati</taxon>
        <taxon>Bacteroidota</taxon>
        <taxon>Cytophagia</taxon>
        <taxon>Cytophagales</taxon>
        <taxon>Cytophagaceae</taxon>
        <taxon>Anditalea</taxon>
    </lineage>
</organism>
<evidence type="ECO:0000256" key="3">
    <source>
        <dbReference type="ARBA" id="ARBA00022598"/>
    </source>
</evidence>
<dbReference type="STRING" id="1048983.EL17_04450"/>
<evidence type="ECO:0000313" key="12">
    <source>
        <dbReference type="Proteomes" id="UP000027821"/>
    </source>
</evidence>
<feature type="transmembrane region" description="Helical" evidence="9">
    <location>
        <begin position="21"/>
        <end position="40"/>
    </location>
</feature>
<dbReference type="GO" id="GO:0032267">
    <property type="term" value="F:tRNA(Ile)-lysidine synthase activity"/>
    <property type="evidence" value="ECO:0007669"/>
    <property type="project" value="UniProtKB-EC"/>
</dbReference>
<dbReference type="SUPFAM" id="SSF56037">
    <property type="entry name" value="PheT/TilS domain"/>
    <property type="match status" value="1"/>
</dbReference>
<dbReference type="AlphaFoldDB" id="A0A074L511"/>
<dbReference type="PANTHER" id="PTHR43033">
    <property type="entry name" value="TRNA(ILE)-LYSIDINE SYNTHASE-RELATED"/>
    <property type="match status" value="1"/>
</dbReference>
<keyword evidence="12" id="KW-1185">Reference proteome</keyword>
<sequence length="439" mass="50894">MIEHFIRHIRQKNLLDFEKTYFIAISGGMDSVVLSYLMHLSKIKFILAHCNFRLRGEESDGDEAFVREWGQKLGVEVVVGYFDTDDYAKNNGVSTQMAARDLRYQWFDDLIAERKLAGVVVAHHLDDQVETVLLNLMRGTGIEGIYGMADKREKIIRPLLDFSKTQIQTYALSVPLSWREDSSNAKDVYKRNHLRNKILPLIRKHDENAIALMEMSFDRIKDTGRAFFYFLQEWLDRHLEIRGNYQMLPLDQLKSVPGYKSLIYYWLKDYGFNYFQTEDIARSIAKNTVGKLFYGSLGEANIDRYQLILKTGKESDTALFLEGTEENFICGGQIFSMTTAFSVQIDKSPQNAMLDMDNLTFPLMIRKWEEGDRFIPLGMKNFKKVSDFLIDLKIPLIHKQNVKVLCSGGNIAWIIGLRVDDRFKITSKTKTVLHIKRQN</sequence>
<reference evidence="11 12" key="1">
    <citation type="submission" date="2014-04" db="EMBL/GenBank/DDBJ databases">
        <title>Characterization and application of a salt tolerant electro-active bacterium.</title>
        <authorList>
            <person name="Yang L."/>
            <person name="Wei S."/>
            <person name="Tay Q.X.M."/>
        </authorList>
    </citation>
    <scope>NUCLEOTIDE SEQUENCE [LARGE SCALE GENOMIC DNA]</scope>
    <source>
        <strain evidence="11 12">LY1</strain>
    </source>
</reference>
<dbReference type="GO" id="GO:0005524">
    <property type="term" value="F:ATP binding"/>
    <property type="evidence" value="ECO:0007669"/>
    <property type="project" value="UniProtKB-UniRule"/>
</dbReference>
<keyword evidence="9" id="KW-0472">Membrane</keyword>
<comment type="catalytic activity">
    <reaction evidence="7 8">
        <text>cytidine(34) in tRNA(Ile2) + L-lysine + ATP = lysidine(34) in tRNA(Ile2) + AMP + diphosphate + H(+)</text>
        <dbReference type="Rhea" id="RHEA:43744"/>
        <dbReference type="Rhea" id="RHEA-COMP:10625"/>
        <dbReference type="Rhea" id="RHEA-COMP:10670"/>
        <dbReference type="ChEBI" id="CHEBI:15378"/>
        <dbReference type="ChEBI" id="CHEBI:30616"/>
        <dbReference type="ChEBI" id="CHEBI:32551"/>
        <dbReference type="ChEBI" id="CHEBI:33019"/>
        <dbReference type="ChEBI" id="CHEBI:82748"/>
        <dbReference type="ChEBI" id="CHEBI:83665"/>
        <dbReference type="ChEBI" id="CHEBI:456215"/>
        <dbReference type="EC" id="6.3.4.19"/>
    </reaction>
</comment>
<dbReference type="Proteomes" id="UP000027821">
    <property type="component" value="Unassembled WGS sequence"/>
</dbReference>
<gene>
    <name evidence="8" type="primary">tilS</name>
    <name evidence="11" type="ORF">EL17_04450</name>
</gene>
<keyword evidence="9" id="KW-0812">Transmembrane</keyword>
<feature type="binding site" evidence="8">
    <location>
        <begin position="26"/>
        <end position="31"/>
    </location>
    <ligand>
        <name>ATP</name>
        <dbReference type="ChEBI" id="CHEBI:30616"/>
    </ligand>
</feature>
<evidence type="ECO:0000256" key="6">
    <source>
        <dbReference type="ARBA" id="ARBA00022840"/>
    </source>
</evidence>
<name>A0A074L511_9BACT</name>
<dbReference type="Gene3D" id="3.40.50.620">
    <property type="entry name" value="HUPs"/>
    <property type="match status" value="1"/>
</dbReference>
<evidence type="ECO:0000256" key="1">
    <source>
        <dbReference type="ARBA" id="ARBA00004496"/>
    </source>
</evidence>
<dbReference type="EMBL" id="JMIH01000014">
    <property type="protein sequence ID" value="KEO74933.1"/>
    <property type="molecule type" value="Genomic_DNA"/>
</dbReference>
<evidence type="ECO:0000256" key="8">
    <source>
        <dbReference type="HAMAP-Rule" id="MF_01161"/>
    </source>
</evidence>
<dbReference type="RefSeq" id="WP_035071315.1">
    <property type="nucleotide sequence ID" value="NZ_JMIH01000014.1"/>
</dbReference>
<keyword evidence="6 8" id="KW-0067">ATP-binding</keyword>
<keyword evidence="9" id="KW-1133">Transmembrane helix</keyword>
<comment type="function">
    <text evidence="8">Ligates lysine onto the cytidine present at position 34 of the AUA codon-specific tRNA(Ile) that contains the anticodon CAU, in an ATP-dependent manner. Cytidine is converted to lysidine, thus changing the amino acid specificity of the tRNA from methionine to isoleucine.</text>
</comment>
<protein>
    <recommendedName>
        <fullName evidence="8">tRNA(Ile)-lysidine synthase</fullName>
        <ecNumber evidence="8">6.3.4.19</ecNumber>
    </recommendedName>
    <alternativeName>
        <fullName evidence="8">tRNA(Ile)-2-lysyl-cytidine synthase</fullName>
    </alternativeName>
    <alternativeName>
        <fullName evidence="8">tRNA(Ile)-lysidine synthetase</fullName>
    </alternativeName>
</protein>
<dbReference type="InterPro" id="IPR011063">
    <property type="entry name" value="TilS/TtcA_N"/>
</dbReference>
<dbReference type="GO" id="GO:0005737">
    <property type="term" value="C:cytoplasm"/>
    <property type="evidence" value="ECO:0007669"/>
    <property type="project" value="UniProtKB-SubCell"/>
</dbReference>
<evidence type="ECO:0000259" key="10">
    <source>
        <dbReference type="SMART" id="SM00977"/>
    </source>
</evidence>
<comment type="caution">
    <text evidence="11">The sequence shown here is derived from an EMBL/GenBank/DDBJ whole genome shotgun (WGS) entry which is preliminary data.</text>
</comment>
<dbReference type="CDD" id="cd01992">
    <property type="entry name" value="TilS_N"/>
    <property type="match status" value="1"/>
</dbReference>
<dbReference type="InterPro" id="IPR014729">
    <property type="entry name" value="Rossmann-like_a/b/a_fold"/>
</dbReference>
<comment type="similarity">
    <text evidence="8">Belongs to the tRNA(Ile)-lysidine synthase family.</text>
</comment>
<dbReference type="GO" id="GO:0006400">
    <property type="term" value="P:tRNA modification"/>
    <property type="evidence" value="ECO:0007669"/>
    <property type="project" value="UniProtKB-UniRule"/>
</dbReference>
<dbReference type="HAMAP" id="MF_01161">
    <property type="entry name" value="tRNA_Ile_lys_synt"/>
    <property type="match status" value="1"/>
</dbReference>
<evidence type="ECO:0000313" key="11">
    <source>
        <dbReference type="EMBL" id="KEO74933.1"/>
    </source>
</evidence>
<dbReference type="InterPro" id="IPR012795">
    <property type="entry name" value="tRNA_Ile_lys_synt_N"/>
</dbReference>
<dbReference type="SUPFAM" id="SSF52402">
    <property type="entry name" value="Adenine nucleotide alpha hydrolases-like"/>
    <property type="match status" value="1"/>
</dbReference>
<proteinExistence type="inferred from homology"/>
<keyword evidence="4 8" id="KW-0819">tRNA processing</keyword>
<evidence type="ECO:0000256" key="4">
    <source>
        <dbReference type="ARBA" id="ARBA00022694"/>
    </source>
</evidence>
<keyword evidence="5 8" id="KW-0547">Nucleotide-binding</keyword>
<dbReference type="PANTHER" id="PTHR43033:SF1">
    <property type="entry name" value="TRNA(ILE)-LYSIDINE SYNTHASE-RELATED"/>
    <property type="match status" value="1"/>
</dbReference>